<comment type="similarity">
    <text evidence="1">Belongs to the enoyl-CoA hydratase/isomerase family.</text>
</comment>
<evidence type="ECO:0000256" key="1">
    <source>
        <dbReference type="ARBA" id="ARBA00005254"/>
    </source>
</evidence>
<gene>
    <name evidence="4" type="ORF">GCM10010123_18940</name>
</gene>
<evidence type="ECO:0000313" key="5">
    <source>
        <dbReference type="Proteomes" id="UP000649739"/>
    </source>
</evidence>
<dbReference type="PANTHER" id="PTHR43841:SF3">
    <property type="entry name" value="(3R)-HYDROXYACYL-ACP DEHYDRATASE SUBUNIT HADB"/>
    <property type="match status" value="1"/>
</dbReference>
<keyword evidence="5" id="KW-1185">Reference proteome</keyword>
<feature type="compositionally biased region" description="Gly residues" evidence="2">
    <location>
        <begin position="199"/>
        <end position="234"/>
    </location>
</feature>
<feature type="compositionally biased region" description="Low complexity" evidence="2">
    <location>
        <begin position="184"/>
        <end position="198"/>
    </location>
</feature>
<proteinExistence type="inferred from homology"/>
<name>A0A8J3B913_9ACTN</name>
<evidence type="ECO:0000259" key="3">
    <source>
        <dbReference type="Pfam" id="PF01575"/>
    </source>
</evidence>
<dbReference type="Gene3D" id="3.10.129.10">
    <property type="entry name" value="Hotdog Thioesterase"/>
    <property type="match status" value="1"/>
</dbReference>
<feature type="region of interest" description="Disordered" evidence="2">
    <location>
        <begin position="154"/>
        <end position="248"/>
    </location>
</feature>
<evidence type="ECO:0000313" key="4">
    <source>
        <dbReference type="EMBL" id="GGJ89495.1"/>
    </source>
</evidence>
<feature type="domain" description="MaoC-like" evidence="3">
    <location>
        <begin position="257"/>
        <end position="336"/>
    </location>
</feature>
<accession>A0A8J3B913</accession>
<dbReference type="InterPro" id="IPR002539">
    <property type="entry name" value="MaoC-like_dom"/>
</dbReference>
<comment type="caution">
    <text evidence="4">The sequence shown here is derived from an EMBL/GenBank/DDBJ whole genome shotgun (WGS) entry which is preliminary data.</text>
</comment>
<dbReference type="InterPro" id="IPR029069">
    <property type="entry name" value="HotDog_dom_sf"/>
</dbReference>
<dbReference type="SUPFAM" id="SSF54637">
    <property type="entry name" value="Thioesterase/thiol ester dehydrase-isomerase"/>
    <property type="match status" value="2"/>
</dbReference>
<dbReference type="AlphaFoldDB" id="A0A8J3B913"/>
<sequence length="354" mass="35857">MATDLDRLPDLGPSYRRAIARALPLPGRAAGDALPDRVLRVAGVRMDRGELAAYGRVCGFPLRDTLPGTYPHVLAFPLALSLMTEPDFPFPLVGLVHVANRIEVRRGLSVDDALAVTARAEGLRGHPRGRQFDVVVEVADAAGVAWRGVSTYLRRGSTDGSDEAGVSPVDPDGGSAPADSAGDSVPAGAEGGSAPAGSAGAGGSGGRSGGGGPGGDGRPGGGAGGAPGGVGGPSGDRDAGGELPAGARWRVGGGTGAAYAAVSGDRNPIHTSLVGARLFGFRRPIAHGMWSKARCLAALDPRLPDAYTVDVAFHAPILLPSTVEFAAAAEDDDAWRFALRRAGGDRVHLTGRIH</sequence>
<organism evidence="4 5">
    <name type="scientific">Pilimelia anulata</name>
    <dbReference type="NCBI Taxonomy" id="53371"/>
    <lineage>
        <taxon>Bacteria</taxon>
        <taxon>Bacillati</taxon>
        <taxon>Actinomycetota</taxon>
        <taxon>Actinomycetes</taxon>
        <taxon>Micromonosporales</taxon>
        <taxon>Micromonosporaceae</taxon>
        <taxon>Pilimelia</taxon>
    </lineage>
</organism>
<dbReference type="PANTHER" id="PTHR43841">
    <property type="entry name" value="3-HYDROXYACYL-THIOESTER DEHYDRATASE HTDX-RELATED"/>
    <property type="match status" value="1"/>
</dbReference>
<reference evidence="4" key="2">
    <citation type="submission" date="2020-09" db="EMBL/GenBank/DDBJ databases">
        <authorList>
            <person name="Sun Q."/>
            <person name="Ohkuma M."/>
        </authorList>
    </citation>
    <scope>NUCLEOTIDE SEQUENCE</scope>
    <source>
        <strain evidence="4">JCM 3090</strain>
    </source>
</reference>
<evidence type="ECO:0000256" key="2">
    <source>
        <dbReference type="SAM" id="MobiDB-lite"/>
    </source>
</evidence>
<dbReference type="Proteomes" id="UP000649739">
    <property type="component" value="Unassembled WGS sequence"/>
</dbReference>
<reference evidence="4" key="1">
    <citation type="journal article" date="2014" name="Int. J. Syst. Evol. Microbiol.">
        <title>Complete genome sequence of Corynebacterium casei LMG S-19264T (=DSM 44701T), isolated from a smear-ripened cheese.</title>
        <authorList>
            <consortium name="US DOE Joint Genome Institute (JGI-PGF)"/>
            <person name="Walter F."/>
            <person name="Albersmeier A."/>
            <person name="Kalinowski J."/>
            <person name="Ruckert C."/>
        </authorList>
    </citation>
    <scope>NUCLEOTIDE SEQUENCE</scope>
    <source>
        <strain evidence="4">JCM 3090</strain>
    </source>
</reference>
<dbReference type="Pfam" id="PF01575">
    <property type="entry name" value="MaoC_dehydratas"/>
    <property type="match status" value="1"/>
</dbReference>
<dbReference type="EMBL" id="BMQB01000003">
    <property type="protein sequence ID" value="GGJ89495.1"/>
    <property type="molecule type" value="Genomic_DNA"/>
</dbReference>
<protein>
    <recommendedName>
        <fullName evidence="3">MaoC-like domain-containing protein</fullName>
    </recommendedName>
</protein>